<evidence type="ECO:0000256" key="2">
    <source>
        <dbReference type="ARBA" id="ARBA00023002"/>
    </source>
</evidence>
<evidence type="ECO:0000256" key="1">
    <source>
        <dbReference type="ARBA" id="ARBA00006484"/>
    </source>
</evidence>
<reference evidence="3 4" key="1">
    <citation type="journal article" date="2023" name="Nat. Commun.">
        <title>Origin of minicircular mitochondrial genomes in red algae.</title>
        <authorList>
            <person name="Lee Y."/>
            <person name="Cho C.H."/>
            <person name="Lee Y.M."/>
            <person name="Park S.I."/>
            <person name="Yang J.H."/>
            <person name="West J.A."/>
            <person name="Bhattacharya D."/>
            <person name="Yoon H.S."/>
        </authorList>
    </citation>
    <scope>NUCLEOTIDE SEQUENCE [LARGE SCALE GENOMIC DNA]</scope>
    <source>
        <strain evidence="3 4">CCMP1338</strain>
        <tissue evidence="3">Whole cell</tissue>
    </source>
</reference>
<proteinExistence type="inferred from homology"/>
<comment type="caution">
    <text evidence="3">The sequence shown here is derived from an EMBL/GenBank/DDBJ whole genome shotgun (WGS) entry which is preliminary data.</text>
</comment>
<dbReference type="InterPro" id="IPR036291">
    <property type="entry name" value="NAD(P)-bd_dom_sf"/>
</dbReference>
<dbReference type="Pfam" id="PF13561">
    <property type="entry name" value="adh_short_C2"/>
    <property type="match status" value="1"/>
</dbReference>
<gene>
    <name evidence="3" type="ORF">NDN08_007387</name>
</gene>
<sequence length="252" mass="25434">MPASLAEKVVIVTGASSGMGEGVALGVAKAGAKVVAVARSADKLDALVKEITEAGGEATSYVGDVSLESTAKGMVEKALSTFGALHAAFLNAGYYGGAPITMLEIDEIDKILGINVKSVILGIKHCLPAMKETSGGTGSIIVNTSVMSTSVTGAMGSAAGIYAASKAAAKMIMKYAAVEAAPEVRVNAIAPGIIKTAMTEALPGEVVESLQLVKRPGKVDEVVPLVTYLASDESSFVTGSEMVVDGGWAIQA</sequence>
<dbReference type="Proteomes" id="UP001157974">
    <property type="component" value="Unassembled WGS sequence"/>
</dbReference>
<organism evidence="3 4">
    <name type="scientific">Rhodosorus marinus</name>
    <dbReference type="NCBI Taxonomy" id="101924"/>
    <lineage>
        <taxon>Eukaryota</taxon>
        <taxon>Rhodophyta</taxon>
        <taxon>Stylonematophyceae</taxon>
        <taxon>Stylonematales</taxon>
        <taxon>Stylonemataceae</taxon>
        <taxon>Rhodosorus</taxon>
    </lineage>
</organism>
<protein>
    <submittedName>
        <fullName evidence="3">Uncharacterized protein</fullName>
    </submittedName>
</protein>
<accession>A0AAV8V262</accession>
<dbReference type="InterPro" id="IPR051122">
    <property type="entry name" value="SDR_DHRS6-like"/>
</dbReference>
<keyword evidence="2" id="KW-0560">Oxidoreductase</keyword>
<dbReference type="SUPFAM" id="SSF51735">
    <property type="entry name" value="NAD(P)-binding Rossmann-fold domains"/>
    <property type="match status" value="1"/>
</dbReference>
<dbReference type="GO" id="GO:0016491">
    <property type="term" value="F:oxidoreductase activity"/>
    <property type="evidence" value="ECO:0007669"/>
    <property type="project" value="UniProtKB-KW"/>
</dbReference>
<dbReference type="EMBL" id="JAMWBK010000002">
    <property type="protein sequence ID" value="KAJ8907272.1"/>
    <property type="molecule type" value="Genomic_DNA"/>
</dbReference>
<comment type="similarity">
    <text evidence="1">Belongs to the short-chain dehydrogenases/reductases (SDR) family.</text>
</comment>
<evidence type="ECO:0000313" key="3">
    <source>
        <dbReference type="EMBL" id="KAJ8907272.1"/>
    </source>
</evidence>
<dbReference type="AlphaFoldDB" id="A0AAV8V262"/>
<name>A0AAV8V262_9RHOD</name>
<dbReference type="CDD" id="cd05233">
    <property type="entry name" value="SDR_c"/>
    <property type="match status" value="1"/>
</dbReference>
<dbReference type="FunFam" id="3.40.50.720:FF:000084">
    <property type="entry name" value="Short-chain dehydrogenase reductase"/>
    <property type="match status" value="1"/>
</dbReference>
<dbReference type="PANTHER" id="PTHR43477">
    <property type="entry name" value="DIHYDROANTICAPSIN 7-DEHYDROGENASE"/>
    <property type="match status" value="1"/>
</dbReference>
<dbReference type="Gene3D" id="3.40.50.720">
    <property type="entry name" value="NAD(P)-binding Rossmann-like Domain"/>
    <property type="match status" value="1"/>
</dbReference>
<evidence type="ECO:0000313" key="4">
    <source>
        <dbReference type="Proteomes" id="UP001157974"/>
    </source>
</evidence>
<keyword evidence="4" id="KW-1185">Reference proteome</keyword>
<dbReference type="PANTHER" id="PTHR43477:SF1">
    <property type="entry name" value="DIHYDROANTICAPSIN 7-DEHYDROGENASE"/>
    <property type="match status" value="1"/>
</dbReference>
<dbReference type="InterPro" id="IPR002347">
    <property type="entry name" value="SDR_fam"/>
</dbReference>
<dbReference type="PRINTS" id="PR00081">
    <property type="entry name" value="GDHRDH"/>
</dbReference>